<proteinExistence type="predicted"/>
<evidence type="ECO:0000313" key="1">
    <source>
        <dbReference type="EMBL" id="DAE20818.1"/>
    </source>
</evidence>
<accession>A0A8S5QP79</accession>
<name>A0A8S5QP79_9CAUD</name>
<reference evidence="1" key="1">
    <citation type="journal article" date="2021" name="Proc. Natl. Acad. Sci. U.S.A.">
        <title>A Catalog of Tens of Thousands of Viruses from Human Metagenomes Reveals Hidden Associations with Chronic Diseases.</title>
        <authorList>
            <person name="Tisza M.J."/>
            <person name="Buck C.B."/>
        </authorList>
    </citation>
    <scope>NUCLEOTIDE SEQUENCE</scope>
    <source>
        <strain evidence="1">CtWhx86</strain>
    </source>
</reference>
<dbReference type="EMBL" id="BK015702">
    <property type="protein sequence ID" value="DAE20818.1"/>
    <property type="molecule type" value="Genomic_DNA"/>
</dbReference>
<protein>
    <submittedName>
        <fullName evidence="1">Uncharacterized protein</fullName>
    </submittedName>
</protein>
<organism evidence="1">
    <name type="scientific">Siphoviridae sp. ctWhx86</name>
    <dbReference type="NCBI Taxonomy" id="2826362"/>
    <lineage>
        <taxon>Viruses</taxon>
        <taxon>Duplodnaviria</taxon>
        <taxon>Heunggongvirae</taxon>
        <taxon>Uroviricota</taxon>
        <taxon>Caudoviricetes</taxon>
    </lineage>
</organism>
<sequence length="30" mass="3687">MSKKVVRPRFRLIFIKIISRLISKMKNIRN</sequence>